<evidence type="ECO:0000313" key="2">
    <source>
        <dbReference type="EMBL" id="PRQ54140.1"/>
    </source>
</evidence>
<protein>
    <submittedName>
        <fullName evidence="2">Uncharacterized protein</fullName>
    </submittedName>
</protein>
<dbReference type="Pfam" id="PF07466">
    <property type="entry name" value="DUF1517"/>
    <property type="match status" value="2"/>
</dbReference>
<keyword evidence="1" id="KW-1133">Transmembrane helix</keyword>
<dbReference type="PANTHER" id="PTHR33975">
    <property type="entry name" value="MYELIN-ASSOCIATED OLIGODENDROCYTE BASIC PROTEIN"/>
    <property type="match status" value="1"/>
</dbReference>
<evidence type="ECO:0000313" key="3">
    <source>
        <dbReference type="Proteomes" id="UP000238479"/>
    </source>
</evidence>
<keyword evidence="3" id="KW-1185">Reference proteome</keyword>
<name>A0A2P6S631_ROSCH</name>
<reference evidence="2 3" key="1">
    <citation type="journal article" date="2018" name="Nat. Genet.">
        <title>The Rosa genome provides new insights in the design of modern roses.</title>
        <authorList>
            <person name="Bendahmane M."/>
        </authorList>
    </citation>
    <scope>NUCLEOTIDE SEQUENCE [LARGE SCALE GENOMIC DNA]</scope>
    <source>
        <strain evidence="3">cv. Old Blush</strain>
    </source>
</reference>
<feature type="transmembrane region" description="Helical" evidence="1">
    <location>
        <begin position="190"/>
        <end position="211"/>
    </location>
</feature>
<dbReference type="InterPro" id="IPR010903">
    <property type="entry name" value="DUF1517"/>
</dbReference>
<dbReference type="AlphaFoldDB" id="A0A2P6S631"/>
<proteinExistence type="predicted"/>
<accession>A0A2P6S631</accession>
<dbReference type="Proteomes" id="UP000238479">
    <property type="component" value="Chromosome 2"/>
</dbReference>
<dbReference type="Gramene" id="PRQ54140">
    <property type="protein sequence ID" value="PRQ54140"/>
    <property type="gene ID" value="RchiOBHm_Chr2g0174231"/>
</dbReference>
<dbReference type="PANTHER" id="PTHR33975:SF2">
    <property type="entry name" value="MYELIN-ASSOCIATED OLIGODENDROCYTE BASIC PROTEIN"/>
    <property type="match status" value="1"/>
</dbReference>
<keyword evidence="1" id="KW-0472">Membrane</keyword>
<comment type="caution">
    <text evidence="2">The sequence shown here is derived from an EMBL/GenBank/DDBJ whole genome shotgun (WGS) entry which is preliminary data.</text>
</comment>
<dbReference type="EMBL" id="PDCK01000040">
    <property type="protein sequence ID" value="PRQ54140.1"/>
    <property type="molecule type" value="Genomic_DNA"/>
</dbReference>
<organism evidence="2 3">
    <name type="scientific">Rosa chinensis</name>
    <name type="common">China rose</name>
    <dbReference type="NCBI Taxonomy" id="74649"/>
    <lineage>
        <taxon>Eukaryota</taxon>
        <taxon>Viridiplantae</taxon>
        <taxon>Streptophyta</taxon>
        <taxon>Embryophyta</taxon>
        <taxon>Tracheophyta</taxon>
        <taxon>Spermatophyta</taxon>
        <taxon>Magnoliopsida</taxon>
        <taxon>eudicotyledons</taxon>
        <taxon>Gunneridae</taxon>
        <taxon>Pentapetalae</taxon>
        <taxon>rosids</taxon>
        <taxon>fabids</taxon>
        <taxon>Rosales</taxon>
        <taxon>Rosaceae</taxon>
        <taxon>Rosoideae</taxon>
        <taxon>Rosoideae incertae sedis</taxon>
        <taxon>Rosa</taxon>
    </lineage>
</organism>
<dbReference type="STRING" id="74649.A0A2P6S631"/>
<sequence>MATAALLIEANPLMKLKQNTLLRTFRPLPSKPIALTFSNQRCFAPRIFKNPKPRCFLPADSKCHPSHSQSLNVLKDNRPAAANPNFTVAVNKVWEKCHRALREPAMAAVLFGLLVMCNPNSAALAAPVGRVGGSLTLTRTTLHHPSKYSSTTITTSDHYDDPIWEIAFYFFFDLYCLWGLFALLSPYPKFYTAALFIFGTVFTAIWVHSLGQTSVVKLQLQVTLSNTGRAVQTDLNRIAETADTSTRTGLRYVLRGELNEKGLIFGDNNIFLLGHLISFSPNLLVIDTAVALFRQPDYCISGYSCVGVSKFTRAAAQQCFDKIVFRERVRYDEETIVNVDNIKTQSTTSQRSTNESHNDNVEVTILLAVDGKSKLPTIIDSSDLKKVMEELASIDPNRLLLVRIKISTSSY</sequence>
<dbReference type="InterPro" id="IPR053023">
    <property type="entry name" value="FLAP_modulator"/>
</dbReference>
<gene>
    <name evidence="2" type="ORF">RchiOBHm_Chr2g0174231</name>
</gene>
<keyword evidence="1" id="KW-0812">Transmembrane</keyword>
<feature type="transmembrane region" description="Helical" evidence="1">
    <location>
        <begin position="166"/>
        <end position="184"/>
    </location>
</feature>
<dbReference type="GO" id="GO:0009507">
    <property type="term" value="C:chloroplast"/>
    <property type="evidence" value="ECO:0007669"/>
    <property type="project" value="TreeGrafter"/>
</dbReference>
<evidence type="ECO:0000256" key="1">
    <source>
        <dbReference type="SAM" id="Phobius"/>
    </source>
</evidence>